<organism evidence="2 3">
    <name type="scientific">Mycena sanguinolenta</name>
    <dbReference type="NCBI Taxonomy" id="230812"/>
    <lineage>
        <taxon>Eukaryota</taxon>
        <taxon>Fungi</taxon>
        <taxon>Dikarya</taxon>
        <taxon>Basidiomycota</taxon>
        <taxon>Agaricomycotina</taxon>
        <taxon>Agaricomycetes</taxon>
        <taxon>Agaricomycetidae</taxon>
        <taxon>Agaricales</taxon>
        <taxon>Marasmiineae</taxon>
        <taxon>Mycenaceae</taxon>
        <taxon>Mycena</taxon>
    </lineage>
</organism>
<feature type="compositionally biased region" description="Basic and acidic residues" evidence="1">
    <location>
        <begin position="383"/>
        <end position="409"/>
    </location>
</feature>
<feature type="compositionally biased region" description="Low complexity" evidence="1">
    <location>
        <begin position="424"/>
        <end position="440"/>
    </location>
</feature>
<proteinExistence type="predicted"/>
<feature type="compositionally biased region" description="Polar residues" evidence="1">
    <location>
        <begin position="345"/>
        <end position="358"/>
    </location>
</feature>
<feature type="compositionally biased region" description="Polar residues" evidence="1">
    <location>
        <begin position="287"/>
        <end position="303"/>
    </location>
</feature>
<feature type="compositionally biased region" description="Basic and acidic residues" evidence="1">
    <location>
        <begin position="131"/>
        <end position="162"/>
    </location>
</feature>
<keyword evidence="3" id="KW-1185">Reference proteome</keyword>
<dbReference type="OrthoDB" id="3066985at2759"/>
<evidence type="ECO:0000313" key="2">
    <source>
        <dbReference type="EMBL" id="KAF7373963.1"/>
    </source>
</evidence>
<comment type="caution">
    <text evidence="2">The sequence shown here is derived from an EMBL/GenBank/DDBJ whole genome shotgun (WGS) entry which is preliminary data.</text>
</comment>
<dbReference type="Proteomes" id="UP000623467">
    <property type="component" value="Unassembled WGS sequence"/>
</dbReference>
<dbReference type="AlphaFoldDB" id="A0A8H7DIX9"/>
<reference evidence="2" key="1">
    <citation type="submission" date="2020-05" db="EMBL/GenBank/DDBJ databases">
        <title>Mycena genomes resolve the evolution of fungal bioluminescence.</title>
        <authorList>
            <person name="Tsai I.J."/>
        </authorList>
    </citation>
    <scope>NUCLEOTIDE SEQUENCE</scope>
    <source>
        <strain evidence="2">160909Yilan</strain>
    </source>
</reference>
<feature type="compositionally biased region" description="Polar residues" evidence="1">
    <location>
        <begin position="492"/>
        <end position="504"/>
    </location>
</feature>
<protein>
    <submittedName>
        <fullName evidence="2">Uncharacterized protein</fullName>
    </submittedName>
</protein>
<sequence length="665" mass="73077">MARITTLIIETLGGAPVFHIPFPISTLPLLAGVSSGLSQGNGLEQGENRTPHNKSGTELEHVNLVFRNHGGTPTFHVGGADVGVGPSDAWDYTRVINAVMKGRAARVAGDNGVDLRVKVEEESPRIPSRAKGKERQRDGDGAEHAGPRRQTSESRRRPLSTEERLALVRGSIALSALPAMRAEGMAEFAVLVDPTRPVGEPLSPEEDEEWWTLWDALLRMDRWFFGPLRDKEALQARTDVMLTAAAARVRARSTRTRPLPHQRREGFYVAPQDDLAHDAGTELVPATPTQHPPSEQRPRSGQSGRVHAAEPKPLQTPPLREPLPHEGDRGEPHTDRVVQELRQQDVVQGQNGNTTNKPSRSRSNRPALSVERGALANGGMVRLPEHAKPSEKTGVEKGAGKGKGNDQDKAWPPVRTRSRAKENGVAAATGMGTVTATATGKTRSEADAAVEAGTKRARERGDGDGEGEAKAKRARTEVEVPLQTTMTKTTTRSASGSAQASVPTRDTHLPPPRAPKLKHKTAYTNTRAYTALIPATLPLDMTNSKSAPTPALLTQEERTWLSAQKDLARAPGWWRPVRWIELGERMYEEWVRRERERKQGGDVDSPQEQQDFRRLYHGVLLEAWDRGGEWRFKGHERVFAGRERGVPWAAWIRGKEGAKWRAGGT</sequence>
<feature type="region of interest" description="Disordered" evidence="1">
    <location>
        <begin position="118"/>
        <end position="162"/>
    </location>
</feature>
<feature type="compositionally biased region" description="Basic and acidic residues" evidence="1">
    <location>
        <begin position="322"/>
        <end position="343"/>
    </location>
</feature>
<evidence type="ECO:0000256" key="1">
    <source>
        <dbReference type="SAM" id="MobiDB-lite"/>
    </source>
</evidence>
<dbReference type="EMBL" id="JACAZH010000003">
    <property type="protein sequence ID" value="KAF7373963.1"/>
    <property type="molecule type" value="Genomic_DNA"/>
</dbReference>
<evidence type="ECO:0000313" key="3">
    <source>
        <dbReference type="Proteomes" id="UP000623467"/>
    </source>
</evidence>
<feature type="region of interest" description="Disordered" evidence="1">
    <location>
        <begin position="283"/>
        <end position="518"/>
    </location>
</feature>
<name>A0A8H7DIX9_9AGAR</name>
<gene>
    <name evidence="2" type="ORF">MSAN_00608800</name>
</gene>
<feature type="compositionally biased region" description="Basic and acidic residues" evidence="1">
    <location>
        <begin position="453"/>
        <end position="478"/>
    </location>
</feature>
<accession>A0A8H7DIX9</accession>